<dbReference type="EMBL" id="AP028910">
    <property type="protein sequence ID" value="BES91450.1"/>
    <property type="molecule type" value="Genomic_DNA"/>
</dbReference>
<reference evidence="2 3" key="1">
    <citation type="submission" date="2023-09" db="EMBL/GenBank/DDBJ databases">
        <title>Nesidiocoris tenuis whole genome shotgun sequence.</title>
        <authorList>
            <person name="Shibata T."/>
            <person name="Shimoda M."/>
            <person name="Kobayashi T."/>
            <person name="Uehara T."/>
        </authorList>
    </citation>
    <scope>NUCLEOTIDE SEQUENCE [LARGE SCALE GENOMIC DNA]</scope>
    <source>
        <strain evidence="2 3">Japan</strain>
    </source>
</reference>
<name>A0ABN7AGQ6_9HEMI</name>
<evidence type="ECO:0000256" key="1">
    <source>
        <dbReference type="SAM" id="MobiDB-lite"/>
    </source>
</evidence>
<evidence type="ECO:0000313" key="3">
    <source>
        <dbReference type="Proteomes" id="UP001307889"/>
    </source>
</evidence>
<accession>A0ABN7AGQ6</accession>
<evidence type="ECO:0000313" key="2">
    <source>
        <dbReference type="EMBL" id="BES91450.1"/>
    </source>
</evidence>
<proteinExistence type="predicted"/>
<sequence>MRGGDCPSLQNADGKRSVSGFGASTHRNTSVRVVLEFGSRRFPGFMTNRRLPGSSSLRLRIGYAAQTSRT</sequence>
<gene>
    <name evidence="2" type="ORF">NTJ_04258</name>
</gene>
<keyword evidence="3" id="KW-1185">Reference proteome</keyword>
<protein>
    <submittedName>
        <fullName evidence="2">Uncharacterized protein</fullName>
    </submittedName>
</protein>
<feature type="region of interest" description="Disordered" evidence="1">
    <location>
        <begin position="1"/>
        <end position="23"/>
    </location>
</feature>
<dbReference type="Proteomes" id="UP001307889">
    <property type="component" value="Chromosome 2"/>
</dbReference>
<organism evidence="2 3">
    <name type="scientific">Nesidiocoris tenuis</name>
    <dbReference type="NCBI Taxonomy" id="355587"/>
    <lineage>
        <taxon>Eukaryota</taxon>
        <taxon>Metazoa</taxon>
        <taxon>Ecdysozoa</taxon>
        <taxon>Arthropoda</taxon>
        <taxon>Hexapoda</taxon>
        <taxon>Insecta</taxon>
        <taxon>Pterygota</taxon>
        <taxon>Neoptera</taxon>
        <taxon>Paraneoptera</taxon>
        <taxon>Hemiptera</taxon>
        <taxon>Heteroptera</taxon>
        <taxon>Panheteroptera</taxon>
        <taxon>Cimicomorpha</taxon>
        <taxon>Miridae</taxon>
        <taxon>Dicyphina</taxon>
        <taxon>Nesidiocoris</taxon>
    </lineage>
</organism>